<dbReference type="PROSITE" id="PS50164">
    <property type="entry name" value="GIY_YIG"/>
    <property type="match status" value="1"/>
</dbReference>
<reference evidence="3" key="1">
    <citation type="journal article" date="2011" name="PLoS Genet.">
        <title>Genomic analysis of the necrotrophic fungal pathogens Sclerotinia sclerotiorum and Botrytis cinerea.</title>
        <authorList>
            <person name="Amselem J."/>
            <person name="Cuomo C.A."/>
            <person name="van Kan J.A."/>
            <person name="Viaud M."/>
            <person name="Benito E.P."/>
            <person name="Couloux A."/>
            <person name="Coutinho P.M."/>
            <person name="de Vries R.P."/>
            <person name="Dyer P.S."/>
            <person name="Fillinger S."/>
            <person name="Fournier E."/>
            <person name="Gout L."/>
            <person name="Hahn M."/>
            <person name="Kohn L."/>
            <person name="Lapalu N."/>
            <person name="Plummer K.M."/>
            <person name="Pradier J.M."/>
            <person name="Quevillon E."/>
            <person name="Sharon A."/>
            <person name="Simon A."/>
            <person name="ten Have A."/>
            <person name="Tudzynski B."/>
            <person name="Tudzynski P."/>
            <person name="Wincker P."/>
            <person name="Andrew M."/>
            <person name="Anthouard V."/>
            <person name="Beever R.E."/>
            <person name="Beffa R."/>
            <person name="Benoit I."/>
            <person name="Bouzid O."/>
            <person name="Brault B."/>
            <person name="Chen Z."/>
            <person name="Choquer M."/>
            <person name="Collemare J."/>
            <person name="Cotton P."/>
            <person name="Danchin E.G."/>
            <person name="Da Silva C."/>
            <person name="Gautier A."/>
            <person name="Giraud C."/>
            <person name="Giraud T."/>
            <person name="Gonzalez C."/>
            <person name="Grossetete S."/>
            <person name="Guldener U."/>
            <person name="Henrissat B."/>
            <person name="Howlett B.J."/>
            <person name="Kodira C."/>
            <person name="Kretschmer M."/>
            <person name="Lappartient A."/>
            <person name="Leroch M."/>
            <person name="Levis C."/>
            <person name="Mauceli E."/>
            <person name="Neuveglise C."/>
            <person name="Oeser B."/>
            <person name="Pearson M."/>
            <person name="Poulain J."/>
            <person name="Poussereau N."/>
            <person name="Quesneville H."/>
            <person name="Rascle C."/>
            <person name="Schumacher J."/>
            <person name="Segurens B."/>
            <person name="Sexton A."/>
            <person name="Silva E."/>
            <person name="Sirven C."/>
            <person name="Soanes D.M."/>
            <person name="Talbot N.J."/>
            <person name="Templeton M."/>
            <person name="Yandava C."/>
            <person name="Yarden O."/>
            <person name="Zeng Q."/>
            <person name="Rollins J.A."/>
            <person name="Lebrun M.H."/>
            <person name="Dickman M."/>
        </authorList>
    </citation>
    <scope>NUCLEOTIDE SEQUENCE [LARGE SCALE GENOMIC DNA]</scope>
    <source>
        <strain evidence="3">ATCC 18683 / 1980 / Ss-1</strain>
    </source>
</reference>
<name>A7E847_SCLS1</name>
<dbReference type="KEGG" id="ssl:SS1G_01475"/>
<evidence type="ECO:0000259" key="1">
    <source>
        <dbReference type="PROSITE" id="PS50164"/>
    </source>
</evidence>
<feature type="domain" description="GIY-YIG" evidence="1">
    <location>
        <begin position="9"/>
        <end position="78"/>
    </location>
</feature>
<dbReference type="HOGENOM" id="CLU_176425_0_0_1"/>
<dbReference type="eggNOG" id="KOG3005">
    <property type="taxonomic scope" value="Eukaryota"/>
</dbReference>
<dbReference type="EMBL" id="CH476622">
    <property type="protein sequence ID" value="EDN96549.1"/>
    <property type="molecule type" value="Genomic_DNA"/>
</dbReference>
<accession>A7E847</accession>
<dbReference type="PANTHER" id="PTHR20208:SF10">
    <property type="entry name" value="STRUCTURE-SPECIFIC ENDONUCLEASE SUBUNIT SLX1"/>
    <property type="match status" value="1"/>
</dbReference>
<dbReference type="Gene3D" id="3.40.1440.10">
    <property type="entry name" value="GIY-YIG endonuclease"/>
    <property type="match status" value="1"/>
</dbReference>
<evidence type="ECO:0000313" key="3">
    <source>
        <dbReference type="Proteomes" id="UP000001312"/>
    </source>
</evidence>
<dbReference type="InterPro" id="IPR050381">
    <property type="entry name" value="SLX1_endonuclease"/>
</dbReference>
<dbReference type="InterPro" id="IPR000305">
    <property type="entry name" value="GIY-YIG_endonuc"/>
</dbReference>
<dbReference type="GeneID" id="5493938"/>
<gene>
    <name evidence="2" type="ORF">SS1G_01475</name>
</gene>
<organism evidence="2 3">
    <name type="scientific">Sclerotinia sclerotiorum (strain ATCC 18683 / 1980 / Ss-1)</name>
    <name type="common">White mold</name>
    <name type="synonym">Whetzelinia sclerotiorum</name>
    <dbReference type="NCBI Taxonomy" id="665079"/>
    <lineage>
        <taxon>Eukaryota</taxon>
        <taxon>Fungi</taxon>
        <taxon>Dikarya</taxon>
        <taxon>Ascomycota</taxon>
        <taxon>Pezizomycotina</taxon>
        <taxon>Leotiomycetes</taxon>
        <taxon>Helotiales</taxon>
        <taxon>Sclerotiniaceae</taxon>
        <taxon>Sclerotinia</taxon>
    </lineage>
</organism>
<dbReference type="Proteomes" id="UP000001312">
    <property type="component" value="Unassembled WGS sequence"/>
</dbReference>
<proteinExistence type="predicted"/>
<evidence type="ECO:0000313" key="2">
    <source>
        <dbReference type="EMBL" id="EDN96549.1"/>
    </source>
</evidence>
<dbReference type="STRING" id="665079.A7E847"/>
<protein>
    <recommendedName>
        <fullName evidence="1">GIY-YIG domain-containing protein</fullName>
    </recommendedName>
</protein>
<dbReference type="Pfam" id="PF01541">
    <property type="entry name" value="GIY-YIG"/>
    <property type="match status" value="1"/>
</dbReference>
<dbReference type="AlphaFoldDB" id="A7E847"/>
<dbReference type="PANTHER" id="PTHR20208">
    <property type="entry name" value="STRUCTURE-SPECIFIC ENDONUCLEASE SUBUNIT SLX1"/>
    <property type="match status" value="1"/>
</dbReference>
<dbReference type="InParanoid" id="A7E847"/>
<sequence>MAIDRPIPSFYCCYLLRSTVRHNGLYIGSTPNPVRRLRQHNGLAKGGAMGLAKSTHNSSHPTIIKNFTRNSKETIGPS</sequence>
<dbReference type="SUPFAM" id="SSF82771">
    <property type="entry name" value="GIY-YIG endonuclease"/>
    <property type="match status" value="1"/>
</dbReference>
<dbReference type="RefSeq" id="XP_001597281.1">
    <property type="nucleotide sequence ID" value="XM_001597231.1"/>
</dbReference>
<dbReference type="InterPro" id="IPR035901">
    <property type="entry name" value="GIY-YIG_endonuc_sf"/>
</dbReference>
<keyword evidence="3" id="KW-1185">Reference proteome</keyword>